<organism evidence="2 3">
    <name type="scientific">Paraburkholderia aspalathi</name>
    <dbReference type="NCBI Taxonomy" id="1324617"/>
    <lineage>
        <taxon>Bacteria</taxon>
        <taxon>Pseudomonadati</taxon>
        <taxon>Pseudomonadota</taxon>
        <taxon>Betaproteobacteria</taxon>
        <taxon>Burkholderiales</taxon>
        <taxon>Burkholderiaceae</taxon>
        <taxon>Paraburkholderia</taxon>
    </lineage>
</organism>
<dbReference type="EMBL" id="CAJNAU010000145">
    <property type="protein sequence ID" value="CAE6857976.1"/>
    <property type="molecule type" value="Genomic_DNA"/>
</dbReference>
<reference evidence="2 3" key="1">
    <citation type="submission" date="2021-02" db="EMBL/GenBank/DDBJ databases">
        <authorList>
            <person name="Vanwijnsberghe S."/>
        </authorList>
    </citation>
    <scope>NUCLEOTIDE SEQUENCE [LARGE SCALE GENOMIC DNA]</scope>
    <source>
        <strain evidence="2 3">R-69658</strain>
    </source>
</reference>
<name>A0ABN7N701_9BURK</name>
<comment type="caution">
    <text evidence="2">The sequence shown here is derived from an EMBL/GenBank/DDBJ whole genome shotgun (WGS) entry which is preliminary data.</text>
</comment>
<keyword evidence="1" id="KW-0812">Transmembrane</keyword>
<keyword evidence="1" id="KW-0472">Membrane</keyword>
<evidence type="ECO:0000256" key="1">
    <source>
        <dbReference type="SAM" id="Phobius"/>
    </source>
</evidence>
<evidence type="ECO:0000313" key="2">
    <source>
        <dbReference type="EMBL" id="CAE6857976.1"/>
    </source>
</evidence>
<evidence type="ECO:0000313" key="3">
    <source>
        <dbReference type="Proteomes" id="UP000674425"/>
    </source>
</evidence>
<gene>
    <name evidence="2" type="ORF">R69658_07482</name>
</gene>
<keyword evidence="3" id="KW-1185">Reference proteome</keyword>
<sequence>MTTGASSPPFYFVLRTSFSLLIAPSTYVLMLNLGAQIADLAKTSRTVVSDDDNNTDEWDFDIDDFENTPSAVTESGDPMTAAIGQLNQALRDHVTTLAQDANAKVSLVAVLDGLSDETKGVQWRPLGVLIDVQA</sequence>
<feature type="transmembrane region" description="Helical" evidence="1">
    <location>
        <begin position="12"/>
        <end position="35"/>
    </location>
</feature>
<proteinExistence type="predicted"/>
<keyword evidence="1" id="KW-1133">Transmembrane helix</keyword>
<dbReference type="Proteomes" id="UP000674425">
    <property type="component" value="Unassembled WGS sequence"/>
</dbReference>
<protein>
    <submittedName>
        <fullName evidence="2">Uncharacterized protein</fullName>
    </submittedName>
</protein>
<accession>A0ABN7N701</accession>